<keyword evidence="2" id="KW-0614">Plasmid</keyword>
<gene>
    <name evidence="2" type="ORF">GW570_15050</name>
</gene>
<dbReference type="Proteomes" id="UP000503164">
    <property type="component" value="Plasmid pCM2_1101"/>
</dbReference>
<keyword evidence="1" id="KW-0812">Transmembrane</keyword>
<dbReference type="AlphaFoldDB" id="A0AAE7CD69"/>
<geneLocation type="plasmid" evidence="2 3">
    <name>pCM2_1101</name>
</geneLocation>
<proteinExistence type="predicted"/>
<organism evidence="2 3">
    <name type="scientific">Clavibacter capsici</name>
    <dbReference type="NCBI Taxonomy" id="1874630"/>
    <lineage>
        <taxon>Bacteria</taxon>
        <taxon>Bacillati</taxon>
        <taxon>Actinomycetota</taxon>
        <taxon>Actinomycetes</taxon>
        <taxon>Micrococcales</taxon>
        <taxon>Microbacteriaceae</taxon>
        <taxon>Clavibacter</taxon>
    </lineage>
</organism>
<evidence type="ECO:0000313" key="3">
    <source>
        <dbReference type="Proteomes" id="UP000503164"/>
    </source>
</evidence>
<dbReference type="RefSeq" id="WP_157883579.1">
    <property type="nucleotide sequence ID" value="NZ_CP012575.1"/>
</dbReference>
<feature type="transmembrane region" description="Helical" evidence="1">
    <location>
        <begin position="48"/>
        <end position="81"/>
    </location>
</feature>
<evidence type="ECO:0000256" key="1">
    <source>
        <dbReference type="SAM" id="Phobius"/>
    </source>
</evidence>
<evidence type="ECO:0000313" key="2">
    <source>
        <dbReference type="EMBL" id="QIS46497.1"/>
    </source>
</evidence>
<sequence length="206" mass="22367">MTKPPGMTKLSDFGTMEWYILLVIAAAVSFMIRGLATNDAGLIAQASPFAALALAMAGGATGRWVGLSTYALVISVVIPWIDTRTPFATGFYPNWAIHYSAFATFSSLAFDALGVKYALRDITSESGEERVPTDKNWFRKLLSRLETSLDRATGSTFMKRATSVAKAIGDFLFHPFTVTTIYIVTFIGIVTLAISSDWSPLNSQAN</sequence>
<accession>A0AAE7CD69</accession>
<feature type="transmembrane region" description="Helical" evidence="1">
    <location>
        <begin position="18"/>
        <end position="36"/>
    </location>
</feature>
<keyword evidence="1" id="KW-1133">Transmembrane helix</keyword>
<protein>
    <submittedName>
        <fullName evidence="2">Uncharacterized protein</fullName>
    </submittedName>
</protein>
<dbReference type="EMBL" id="CP048050">
    <property type="protein sequence ID" value="QIS46497.1"/>
    <property type="molecule type" value="Genomic_DNA"/>
</dbReference>
<feature type="transmembrane region" description="Helical" evidence="1">
    <location>
        <begin position="96"/>
        <end position="119"/>
    </location>
</feature>
<feature type="transmembrane region" description="Helical" evidence="1">
    <location>
        <begin position="171"/>
        <end position="194"/>
    </location>
</feature>
<reference evidence="2 3" key="1">
    <citation type="journal article" date="2020" name="Mol. Plant Pathol.">
        <title>Plasmid composition and the chpG gene determine the virulence level of Clavibacter capsici natural isolates in pepper.</title>
        <authorList>
            <person name="Hwang I.S."/>
            <person name="Lee H.M."/>
            <person name="Oh E.J."/>
            <person name="Lee S."/>
            <person name="Heu S."/>
            <person name="Oh C.S."/>
        </authorList>
    </citation>
    <scope>NUCLEOTIDE SEQUENCE [LARGE SCALE GENOMIC DNA]</scope>
    <source>
        <strain evidence="2 3">1101</strain>
    </source>
</reference>
<name>A0AAE7CD69_9MICO</name>
<keyword evidence="3" id="KW-1185">Reference proteome</keyword>
<keyword evidence="1" id="KW-0472">Membrane</keyword>